<evidence type="ECO:0000313" key="2">
    <source>
        <dbReference type="EMBL" id="TQM65800.1"/>
    </source>
</evidence>
<dbReference type="Proteomes" id="UP000318331">
    <property type="component" value="Unassembled WGS sequence"/>
</dbReference>
<dbReference type="InterPro" id="IPR029062">
    <property type="entry name" value="Class_I_gatase-like"/>
</dbReference>
<dbReference type="AlphaFoldDB" id="A0A543I5R7"/>
<dbReference type="InterPro" id="IPR044992">
    <property type="entry name" value="ChyE-like"/>
</dbReference>
<dbReference type="PROSITE" id="PS51273">
    <property type="entry name" value="GATASE_TYPE_1"/>
    <property type="match status" value="1"/>
</dbReference>
<dbReference type="PANTHER" id="PTHR42695">
    <property type="entry name" value="GLUTAMINE AMIDOTRANSFERASE YLR126C-RELATED"/>
    <property type="match status" value="1"/>
</dbReference>
<dbReference type="NCBIfam" id="NF005743">
    <property type="entry name" value="PRK07567.1"/>
    <property type="match status" value="1"/>
</dbReference>
<dbReference type="Pfam" id="PF00117">
    <property type="entry name" value="GATase"/>
    <property type="match status" value="1"/>
</dbReference>
<protein>
    <submittedName>
        <fullName evidence="2">GMP synthase (Glutamine-hydrolysing)</fullName>
    </submittedName>
</protein>
<dbReference type="Gene3D" id="3.40.50.880">
    <property type="match status" value="1"/>
</dbReference>
<evidence type="ECO:0000313" key="3">
    <source>
        <dbReference type="Proteomes" id="UP000318331"/>
    </source>
</evidence>
<dbReference type="GO" id="GO:0005829">
    <property type="term" value="C:cytosol"/>
    <property type="evidence" value="ECO:0007669"/>
    <property type="project" value="TreeGrafter"/>
</dbReference>
<accession>A0A543I5R7</accession>
<keyword evidence="3" id="KW-1185">Reference proteome</keyword>
<dbReference type="InterPro" id="IPR017926">
    <property type="entry name" value="GATASE"/>
</dbReference>
<dbReference type="CDD" id="cd01741">
    <property type="entry name" value="GATase1_1"/>
    <property type="match status" value="1"/>
</dbReference>
<dbReference type="RefSeq" id="WP_141915721.1">
    <property type="nucleotide sequence ID" value="NZ_BAAAYS010000001.1"/>
</dbReference>
<gene>
    <name evidence="2" type="ORF">FB466_0612</name>
</gene>
<evidence type="ECO:0000259" key="1">
    <source>
        <dbReference type="Pfam" id="PF00117"/>
    </source>
</evidence>
<sequence>MKPFLLITTRSEDNAAHEEHRDYLALTGLAPQHLIWHRLERTPLGRVDLNDYSGVILAGSPYNATDPEDVKSATQRRAESQLDDLLDDIVARDFPFFGACYGVGTLGRHQGAVINRTYGENTSSTTIALTDHGQEDALFGRLPSVFDAFVGHKEAVFQLPAHAVLLATSPRCPVQAFRIGQNLYATQFHPDLTNDGLVTRIQVYRDHGYFSPDSITELISTVRRADVTASHRVLRLFVERYSTPATARVAHGHAVRA</sequence>
<dbReference type="OrthoDB" id="5196541at2"/>
<comment type="caution">
    <text evidence="2">The sequence shown here is derived from an EMBL/GenBank/DDBJ whole genome shotgun (WGS) entry which is preliminary data.</text>
</comment>
<name>A0A543I5R7_9MICO</name>
<dbReference type="SUPFAM" id="SSF52317">
    <property type="entry name" value="Class I glutamine amidotransferase-like"/>
    <property type="match status" value="1"/>
</dbReference>
<proteinExistence type="predicted"/>
<dbReference type="EMBL" id="VFPN01000001">
    <property type="protein sequence ID" value="TQM65800.1"/>
    <property type="molecule type" value="Genomic_DNA"/>
</dbReference>
<feature type="domain" description="Glutamine amidotransferase" evidence="1">
    <location>
        <begin position="49"/>
        <end position="193"/>
    </location>
</feature>
<dbReference type="PANTHER" id="PTHR42695:SF5">
    <property type="entry name" value="GLUTAMINE AMIDOTRANSFERASE YLR126C-RELATED"/>
    <property type="match status" value="1"/>
</dbReference>
<organism evidence="2 3">
    <name type="scientific">Klugiella xanthotipulae</name>
    <dbReference type="NCBI Taxonomy" id="244735"/>
    <lineage>
        <taxon>Bacteria</taxon>
        <taxon>Bacillati</taxon>
        <taxon>Actinomycetota</taxon>
        <taxon>Actinomycetes</taxon>
        <taxon>Micrococcales</taxon>
        <taxon>Microbacteriaceae</taxon>
        <taxon>Klugiella</taxon>
    </lineage>
</organism>
<reference evidence="2 3" key="1">
    <citation type="submission" date="2019-06" db="EMBL/GenBank/DDBJ databases">
        <title>Sequencing the genomes of 1000 actinobacteria strains.</title>
        <authorList>
            <person name="Klenk H.-P."/>
        </authorList>
    </citation>
    <scope>NUCLEOTIDE SEQUENCE [LARGE SCALE GENOMIC DNA]</scope>
    <source>
        <strain evidence="2 3">DSM 18031</strain>
    </source>
</reference>